<keyword evidence="1" id="KW-0812">Transmembrane</keyword>
<accession>A0A1V9U5Q3</accession>
<dbReference type="Proteomes" id="UP000192353">
    <property type="component" value="Unassembled WGS sequence"/>
</dbReference>
<organism evidence="2 3">
    <name type="scientific">Ligilactobacillus salivarius</name>
    <dbReference type="NCBI Taxonomy" id="1624"/>
    <lineage>
        <taxon>Bacteria</taxon>
        <taxon>Bacillati</taxon>
        <taxon>Bacillota</taxon>
        <taxon>Bacilli</taxon>
        <taxon>Lactobacillales</taxon>
        <taxon>Lactobacillaceae</taxon>
        <taxon>Ligilactobacillus</taxon>
    </lineage>
</organism>
<evidence type="ECO:0008006" key="4">
    <source>
        <dbReference type="Google" id="ProtNLM"/>
    </source>
</evidence>
<evidence type="ECO:0000313" key="2">
    <source>
        <dbReference type="EMBL" id="OQR25250.1"/>
    </source>
</evidence>
<feature type="transmembrane region" description="Helical" evidence="1">
    <location>
        <begin position="50"/>
        <end position="67"/>
    </location>
</feature>
<sequence length="147" mass="17000">MDFYTLTYLQEQNNVAQFVQYGIVVIIFLVLIVATILYIKDKFQTKYRDLSIIMALILLFMAGINFIEYQNGRNTSVQAAEATTFLKSISEEYHVKKDQVAINARGLSDGIIVKINKKFYKVNLSSDQTNYVLVRTHLINQKVKIHR</sequence>
<gene>
    <name evidence="2" type="ORF">B6U37_05810</name>
</gene>
<reference evidence="2 3" key="1">
    <citation type="submission" date="2017-03" db="EMBL/GenBank/DDBJ databases">
        <title>Phylogenomics and comparative genomics of Lactobacillus salivarius, a mammalian gut commensal.</title>
        <authorList>
            <person name="Harris H.M."/>
        </authorList>
    </citation>
    <scope>NUCLEOTIDE SEQUENCE [LARGE SCALE GENOMIC DNA]</scope>
    <source>
        <strain evidence="2 3">AH4231</strain>
    </source>
</reference>
<keyword evidence="1" id="KW-1133">Transmembrane helix</keyword>
<comment type="caution">
    <text evidence="2">The sequence shown here is derived from an EMBL/GenBank/DDBJ whole genome shotgun (WGS) entry which is preliminary data.</text>
</comment>
<protein>
    <recommendedName>
        <fullName evidence="4">DUF3290 domain-containing protein</fullName>
    </recommendedName>
</protein>
<keyword evidence="1" id="KW-0472">Membrane</keyword>
<evidence type="ECO:0000313" key="3">
    <source>
        <dbReference type="Proteomes" id="UP000192353"/>
    </source>
</evidence>
<dbReference type="RefSeq" id="WP_003703957.1">
    <property type="nucleotide sequence ID" value="NZ_JUQA01000073.1"/>
</dbReference>
<feature type="transmembrane region" description="Helical" evidence="1">
    <location>
        <begin position="18"/>
        <end position="38"/>
    </location>
</feature>
<name>A0A1V9U5Q3_9LACO</name>
<dbReference type="Pfam" id="PF11694">
    <property type="entry name" value="DUF3290"/>
    <property type="match status" value="1"/>
</dbReference>
<dbReference type="InterPro" id="IPR021707">
    <property type="entry name" value="DUF3290"/>
</dbReference>
<evidence type="ECO:0000256" key="1">
    <source>
        <dbReference type="SAM" id="Phobius"/>
    </source>
</evidence>
<dbReference type="EMBL" id="NBEY01000044">
    <property type="protein sequence ID" value="OQR25250.1"/>
    <property type="molecule type" value="Genomic_DNA"/>
</dbReference>
<dbReference type="AlphaFoldDB" id="A0A1V9U5Q3"/>
<proteinExistence type="predicted"/>